<keyword evidence="5" id="KW-0808">Transferase</keyword>
<comment type="caution">
    <text evidence="5">The sequence shown here is derived from an EMBL/GenBank/DDBJ whole genome shotgun (WGS) entry which is preliminary data.</text>
</comment>
<sequence>MTAWEPGGTVLAEFTVERELGAGGFGRVALVRNRRSGERYAAKRITVDDPVARQGFLAEAQRWIGLPEHPHLAACRFVRTLGEELVVFSEYVPGGSLAEWIRTGRLYTGDHAVRTACRIAIEIARGLDAAHTAGLLHLDLKPANVLLTENGTAKVTDFGLATGAMRTPEEAVQLEAVLDYIAGGPDMNEDERKAAKAVLRQMIDRPDSSIRAVAQGHTLAYASPEQAEGESLGRGADVWSWAVTALETFAGERTWPSGALADAVLERLAQRPASAWRLPPPAGLLELLRACLRPEPAERPRSLGEVADRLATVAGLPTTPRPATSDETRVVHERRLLSGGEWSDPGRWLALAYQAAGIDLRETGRFLPTQRGNRRSQALEDLRALAEARRVLDQLPDSPVSRWERARIRGDIARIQLSLGDAAGGIATLRAAVDLDAGAPLQAALLNELALALRDMGDMVAALDVHDSAIATAETLGDGEEALHTQATALLGMANTLLSQSSEAVAFDLYDRALAAYEQAGDDEGAVKVLAAKADAAFRAGEPERASELWERADERLRALGTVGRSDLVATRAQLAYNRAVLAAAPAEQLRYARIAVDLLGPLVREQGWHELTGPLGQALFQVGRAEESLDRPRPALEGYRAAAKMLAEAVQRDGRSDLADELALAYDHESTLVRRLESPQAGATVARRAVDLWQRLADLDGSQTWLAQLADAREKLAAALMDAGDADAAREQLDSVLRLIPEHEATSADLSALVAMAHRQHGVLRRRAGDPLGACERYQHALDVLGDGPEPRRDVARVLILESMAAALGDAGYLAEAVGVIEQSVRIVESLVRQGLRGESELAGSYHRLANDHLRIGDYERAARAAETALEVYDRLTGAGRDDLVLEAARLRVAYGTTLHRLSDVDGAIAAIAAARPVFAEAGRTDEQLAFMARGIDAQLAELRALTALGPADLGRWLEQAQAQVNDAGRLSRAGQTHYASMTLESIIADLAWLSRYHPTEAVLRLLGQAGCHQGAIALHAHRDAAAFNGFTIASNAYAAMVDGGLVHHLEDLAKALIGLASLQALLGDDAGSARVIDELVGRVARIAPASAPAWRALAERTVARMRAP</sequence>
<dbReference type="RefSeq" id="WP_144586863.1">
    <property type="nucleotide sequence ID" value="NZ_VJWX01000058.1"/>
</dbReference>
<dbReference type="PROSITE" id="PS00107">
    <property type="entry name" value="PROTEIN_KINASE_ATP"/>
    <property type="match status" value="1"/>
</dbReference>
<feature type="binding site" evidence="3">
    <location>
        <position position="43"/>
    </location>
    <ligand>
        <name>ATP</name>
        <dbReference type="ChEBI" id="CHEBI:30616"/>
    </ligand>
</feature>
<gene>
    <name evidence="5" type="ORF">FNH05_08985</name>
</gene>
<evidence type="ECO:0000313" key="5">
    <source>
        <dbReference type="EMBL" id="TVT55842.1"/>
    </source>
</evidence>
<dbReference type="SMART" id="SM00220">
    <property type="entry name" value="S_TKc"/>
    <property type="match status" value="1"/>
</dbReference>
<dbReference type="InterPro" id="IPR000719">
    <property type="entry name" value="Prot_kinase_dom"/>
</dbReference>
<dbReference type="OrthoDB" id="3272402at2"/>
<dbReference type="InterPro" id="IPR011009">
    <property type="entry name" value="Kinase-like_dom_sf"/>
</dbReference>
<dbReference type="EMBL" id="VJWX01000058">
    <property type="protein sequence ID" value="TVT55842.1"/>
    <property type="molecule type" value="Genomic_DNA"/>
</dbReference>
<dbReference type="CDD" id="cd14014">
    <property type="entry name" value="STKc_PknB_like"/>
    <property type="match status" value="1"/>
</dbReference>
<reference evidence="5 6" key="1">
    <citation type="submission" date="2019-07" db="EMBL/GenBank/DDBJ databases">
        <authorList>
            <person name="Duangmal K."/>
            <person name="Teo W.F.A."/>
        </authorList>
    </citation>
    <scope>NUCLEOTIDE SEQUENCE [LARGE SCALE GENOMIC DNA]</scope>
    <source>
        <strain evidence="5 6">TBRC 6029</strain>
    </source>
</reference>
<dbReference type="InterPro" id="IPR008271">
    <property type="entry name" value="Ser/Thr_kinase_AS"/>
</dbReference>
<keyword evidence="5" id="KW-0723">Serine/threonine-protein kinase</keyword>
<keyword evidence="6" id="KW-1185">Reference proteome</keyword>
<evidence type="ECO:0000256" key="1">
    <source>
        <dbReference type="ARBA" id="ARBA00022741"/>
    </source>
</evidence>
<dbReference type="InterPro" id="IPR019734">
    <property type="entry name" value="TPR_rpt"/>
</dbReference>
<dbReference type="InterPro" id="IPR011990">
    <property type="entry name" value="TPR-like_helical_dom_sf"/>
</dbReference>
<evidence type="ECO:0000256" key="2">
    <source>
        <dbReference type="ARBA" id="ARBA00022840"/>
    </source>
</evidence>
<dbReference type="Gene3D" id="1.25.40.10">
    <property type="entry name" value="Tetratricopeptide repeat domain"/>
    <property type="match status" value="3"/>
</dbReference>
<dbReference type="GO" id="GO:0004674">
    <property type="term" value="F:protein serine/threonine kinase activity"/>
    <property type="evidence" value="ECO:0007669"/>
    <property type="project" value="UniProtKB-KW"/>
</dbReference>
<reference evidence="5 6" key="2">
    <citation type="submission" date="2019-08" db="EMBL/GenBank/DDBJ databases">
        <title>Amycolatopsis acidicola sp. nov., isolated from peat swamp forest soil.</title>
        <authorList>
            <person name="Srisuk N."/>
        </authorList>
    </citation>
    <scope>NUCLEOTIDE SEQUENCE [LARGE SCALE GENOMIC DNA]</scope>
    <source>
        <strain evidence="5 6">TBRC 6029</strain>
    </source>
</reference>
<keyword evidence="5" id="KW-0418">Kinase</keyword>
<protein>
    <submittedName>
        <fullName evidence="5">Serine/threonine protein kinase</fullName>
    </submittedName>
</protein>
<dbReference type="GO" id="GO:0005524">
    <property type="term" value="F:ATP binding"/>
    <property type="evidence" value="ECO:0007669"/>
    <property type="project" value="UniProtKB-UniRule"/>
</dbReference>
<evidence type="ECO:0000256" key="3">
    <source>
        <dbReference type="PROSITE-ProRule" id="PRU10141"/>
    </source>
</evidence>
<evidence type="ECO:0000313" key="6">
    <source>
        <dbReference type="Proteomes" id="UP000320011"/>
    </source>
</evidence>
<accession>A0A558D4A1</accession>
<feature type="domain" description="Protein kinase" evidence="4">
    <location>
        <begin position="14"/>
        <end position="313"/>
    </location>
</feature>
<dbReference type="InterPro" id="IPR051681">
    <property type="entry name" value="Ser/Thr_Kinases-Pseudokinases"/>
</dbReference>
<evidence type="ECO:0000259" key="4">
    <source>
        <dbReference type="PROSITE" id="PS50011"/>
    </source>
</evidence>
<proteinExistence type="predicted"/>
<dbReference type="PROSITE" id="PS00108">
    <property type="entry name" value="PROTEIN_KINASE_ST"/>
    <property type="match status" value="1"/>
</dbReference>
<dbReference type="Proteomes" id="UP000320011">
    <property type="component" value="Unassembled WGS sequence"/>
</dbReference>
<name>A0A558D4A1_9PSEU</name>
<keyword evidence="1 3" id="KW-0547">Nucleotide-binding</keyword>
<dbReference type="InterPro" id="IPR017441">
    <property type="entry name" value="Protein_kinase_ATP_BS"/>
</dbReference>
<dbReference type="SMART" id="SM00028">
    <property type="entry name" value="TPR"/>
    <property type="match status" value="7"/>
</dbReference>
<dbReference type="PANTHER" id="PTHR44329:SF214">
    <property type="entry name" value="PROTEIN KINASE DOMAIN-CONTAINING PROTEIN"/>
    <property type="match status" value="1"/>
</dbReference>
<dbReference type="SUPFAM" id="SSF48452">
    <property type="entry name" value="TPR-like"/>
    <property type="match status" value="2"/>
</dbReference>
<dbReference type="SUPFAM" id="SSF56112">
    <property type="entry name" value="Protein kinase-like (PK-like)"/>
    <property type="match status" value="1"/>
</dbReference>
<dbReference type="AlphaFoldDB" id="A0A558D4A1"/>
<dbReference type="Pfam" id="PF00069">
    <property type="entry name" value="Pkinase"/>
    <property type="match status" value="1"/>
</dbReference>
<dbReference type="PANTHER" id="PTHR44329">
    <property type="entry name" value="SERINE/THREONINE-PROTEIN KINASE TNNI3K-RELATED"/>
    <property type="match status" value="1"/>
</dbReference>
<organism evidence="5 6">
    <name type="scientific">Amycolatopsis rhizosphaerae</name>
    <dbReference type="NCBI Taxonomy" id="2053003"/>
    <lineage>
        <taxon>Bacteria</taxon>
        <taxon>Bacillati</taxon>
        <taxon>Actinomycetota</taxon>
        <taxon>Actinomycetes</taxon>
        <taxon>Pseudonocardiales</taxon>
        <taxon>Pseudonocardiaceae</taxon>
        <taxon>Amycolatopsis</taxon>
    </lineage>
</organism>
<dbReference type="PROSITE" id="PS50011">
    <property type="entry name" value="PROTEIN_KINASE_DOM"/>
    <property type="match status" value="1"/>
</dbReference>
<dbReference type="Gene3D" id="1.10.510.10">
    <property type="entry name" value="Transferase(Phosphotransferase) domain 1"/>
    <property type="match status" value="1"/>
</dbReference>
<keyword evidence="2 3" id="KW-0067">ATP-binding</keyword>